<feature type="transmembrane region" description="Helical" evidence="8">
    <location>
        <begin position="280"/>
        <end position="298"/>
    </location>
</feature>
<evidence type="ECO:0000256" key="4">
    <source>
        <dbReference type="ARBA" id="ARBA00022692"/>
    </source>
</evidence>
<comment type="caution">
    <text evidence="10">The sequence shown here is derived from an EMBL/GenBank/DDBJ whole genome shotgun (WGS) entry which is preliminary data.</text>
</comment>
<keyword evidence="6 8" id="KW-0472">Membrane</keyword>
<evidence type="ECO:0000259" key="9">
    <source>
        <dbReference type="Pfam" id="PF00892"/>
    </source>
</evidence>
<evidence type="ECO:0000256" key="5">
    <source>
        <dbReference type="ARBA" id="ARBA00022989"/>
    </source>
</evidence>
<evidence type="ECO:0000256" key="8">
    <source>
        <dbReference type="SAM" id="Phobius"/>
    </source>
</evidence>
<evidence type="ECO:0000256" key="7">
    <source>
        <dbReference type="SAM" id="MobiDB-lite"/>
    </source>
</evidence>
<dbReference type="SUPFAM" id="SSF103481">
    <property type="entry name" value="Multidrug resistance efflux transporter EmrE"/>
    <property type="match status" value="1"/>
</dbReference>
<feature type="region of interest" description="Disordered" evidence="7">
    <location>
        <begin position="306"/>
        <end position="327"/>
    </location>
</feature>
<dbReference type="RefSeq" id="WP_345691022.1">
    <property type="nucleotide sequence ID" value="NZ_BAABIT010000001.1"/>
</dbReference>
<feature type="transmembrane region" description="Helical" evidence="8">
    <location>
        <begin position="99"/>
        <end position="118"/>
    </location>
</feature>
<dbReference type="Pfam" id="PF00892">
    <property type="entry name" value="EamA"/>
    <property type="match status" value="1"/>
</dbReference>
<dbReference type="InterPro" id="IPR037185">
    <property type="entry name" value="EmrE-like"/>
</dbReference>
<name>A0ABV9XI06_9ACTN</name>
<evidence type="ECO:0000313" key="10">
    <source>
        <dbReference type="EMBL" id="MFC5025024.1"/>
    </source>
</evidence>
<reference evidence="11" key="1">
    <citation type="journal article" date="2019" name="Int. J. Syst. Evol. Microbiol.">
        <title>The Global Catalogue of Microorganisms (GCM) 10K type strain sequencing project: providing services to taxonomists for standard genome sequencing and annotation.</title>
        <authorList>
            <consortium name="The Broad Institute Genomics Platform"/>
            <consortium name="The Broad Institute Genome Sequencing Center for Infectious Disease"/>
            <person name="Wu L."/>
            <person name="Ma J."/>
        </authorList>
    </citation>
    <scope>NUCLEOTIDE SEQUENCE [LARGE SCALE GENOMIC DNA]</scope>
    <source>
        <strain evidence="11">CGMCC 4.1648</strain>
    </source>
</reference>
<proteinExistence type="inferred from homology"/>
<feature type="transmembrane region" description="Helical" evidence="8">
    <location>
        <begin position="125"/>
        <end position="143"/>
    </location>
</feature>
<dbReference type="PANTHER" id="PTHR42920:SF14">
    <property type="entry name" value="TRANSPORTER, DRUG_METABOLITE EXPORTER FAMILY"/>
    <property type="match status" value="1"/>
</dbReference>
<keyword evidence="11" id="KW-1185">Reference proteome</keyword>
<organism evidence="10 11">
    <name type="scientific">Streptomyces coeruleoprunus</name>
    <dbReference type="NCBI Taxonomy" id="285563"/>
    <lineage>
        <taxon>Bacteria</taxon>
        <taxon>Bacillati</taxon>
        <taxon>Actinomycetota</taxon>
        <taxon>Actinomycetes</taxon>
        <taxon>Kitasatosporales</taxon>
        <taxon>Streptomycetaceae</taxon>
        <taxon>Streptomyces</taxon>
    </lineage>
</organism>
<feature type="domain" description="EamA" evidence="9">
    <location>
        <begin position="9"/>
        <end position="143"/>
    </location>
</feature>
<gene>
    <name evidence="10" type="ORF">ACFPM3_23135</name>
</gene>
<accession>A0ABV9XI06</accession>
<sequence length="327" mass="33593">MSTKSRLLTGAAFAFLAPVIWGGMFPIANDLMPTVDVFHMTLIRYVTAAAILLALLLAVEGRPAFSFEGKGTRAFLLGASGFAGFGLLAFTALDFTTPTNVSLIMAMMPSISVVIGALQTRKAPPGYTVVTVLTALAGVSLVITKGHYGELFSGGQALGELIALAGATCWILYTRGAASFPGWSPLRYTALTTAVGCVSIAAATAVAVLTGYVSTPSLGAVTAGWAHLLYLIVPAGVIAVFSWNKGIGLLGPLNGALFMNLVPITTFTIAIAGGYEPQGIELLGAAVVVASLVANNVISRRAAARAERAAQSPQPQPPSRPLATARG</sequence>
<comment type="subcellular location">
    <subcellularLocation>
        <location evidence="1">Cell membrane</location>
        <topology evidence="1">Multi-pass membrane protein</topology>
    </subcellularLocation>
</comment>
<protein>
    <submittedName>
        <fullName evidence="10">DMT family transporter</fullName>
    </submittedName>
</protein>
<comment type="similarity">
    <text evidence="2">Belongs to the EamA transporter family.</text>
</comment>
<evidence type="ECO:0000313" key="11">
    <source>
        <dbReference type="Proteomes" id="UP001595829"/>
    </source>
</evidence>
<evidence type="ECO:0000256" key="1">
    <source>
        <dbReference type="ARBA" id="ARBA00004651"/>
    </source>
</evidence>
<dbReference type="PANTHER" id="PTHR42920">
    <property type="entry name" value="OS03G0707200 PROTEIN-RELATED"/>
    <property type="match status" value="1"/>
</dbReference>
<dbReference type="Proteomes" id="UP001595829">
    <property type="component" value="Unassembled WGS sequence"/>
</dbReference>
<feature type="transmembrane region" description="Helical" evidence="8">
    <location>
        <begin position="38"/>
        <end position="59"/>
    </location>
</feature>
<feature type="transmembrane region" description="Helical" evidence="8">
    <location>
        <begin position="225"/>
        <end position="243"/>
    </location>
</feature>
<feature type="transmembrane region" description="Helical" evidence="8">
    <location>
        <begin position="71"/>
        <end position="93"/>
    </location>
</feature>
<keyword evidence="3" id="KW-1003">Cell membrane</keyword>
<evidence type="ECO:0000256" key="2">
    <source>
        <dbReference type="ARBA" id="ARBA00007362"/>
    </source>
</evidence>
<feature type="transmembrane region" description="Helical" evidence="8">
    <location>
        <begin position="155"/>
        <end position="174"/>
    </location>
</feature>
<feature type="transmembrane region" description="Helical" evidence="8">
    <location>
        <begin position="255"/>
        <end position="274"/>
    </location>
</feature>
<evidence type="ECO:0000256" key="3">
    <source>
        <dbReference type="ARBA" id="ARBA00022475"/>
    </source>
</evidence>
<keyword evidence="5 8" id="KW-1133">Transmembrane helix</keyword>
<dbReference type="InterPro" id="IPR000620">
    <property type="entry name" value="EamA_dom"/>
</dbReference>
<evidence type="ECO:0000256" key="6">
    <source>
        <dbReference type="ARBA" id="ARBA00023136"/>
    </source>
</evidence>
<feature type="transmembrane region" description="Helical" evidence="8">
    <location>
        <begin position="186"/>
        <end position="213"/>
    </location>
</feature>
<dbReference type="EMBL" id="JBHSJD010000017">
    <property type="protein sequence ID" value="MFC5025024.1"/>
    <property type="molecule type" value="Genomic_DNA"/>
</dbReference>
<keyword evidence="4 8" id="KW-0812">Transmembrane</keyword>
<dbReference type="InterPro" id="IPR051258">
    <property type="entry name" value="Diverse_Substrate_Transporter"/>
</dbReference>